<dbReference type="NCBIfam" id="TIGR01783">
    <property type="entry name" value="TonB-siderophor"/>
    <property type="match status" value="1"/>
</dbReference>
<dbReference type="Gene3D" id="2.40.170.20">
    <property type="entry name" value="TonB-dependent receptor, beta-barrel domain"/>
    <property type="match status" value="1"/>
</dbReference>
<evidence type="ECO:0000256" key="15">
    <source>
        <dbReference type="PROSITE-ProRule" id="PRU10144"/>
    </source>
</evidence>
<reference evidence="20 21" key="1">
    <citation type="submission" date="2023-04" db="EMBL/GenBank/DDBJ databases">
        <title>Ottowia paracancer sp. nov., isolated from human stomach.</title>
        <authorList>
            <person name="Song Y."/>
        </authorList>
    </citation>
    <scope>NUCLEOTIDE SEQUENCE [LARGE SCALE GENOMIC DNA]</scope>
    <source>
        <strain evidence="20 21">10c7w1</strain>
    </source>
</reference>
<evidence type="ECO:0000256" key="6">
    <source>
        <dbReference type="ARBA" id="ARBA00022692"/>
    </source>
</evidence>
<sequence length="732" mass="78722">MNSPALRRRALALAALSACLAAQAQTRPEADDAPDDATLQTVTVSASADASAKGLSRAYAGGQVARGARVGLLGTQDAMDTPFSITSYTSELIADRQARSVGDVLQNDPGVRVARGFGNFQEAYFMRGFIVSSDDTAYNGLYGLLPRQYIAAELFERVEVLRGASAFLNGAAPGGGGLGGTLNLLPKRAPNEPLSRVELRAGSGGEKQAALDVARRFGPEQSSGIRLNLARRQGGTAIDHEKAKLSLAALGLDWRGSRTRISADIGWQDHRLNQTRTNVTLSGVTHVPAPPDVQSNFAQPWTYSDERDVYATLRAEHDASDAVTAWAALGWRHGQEANSLANLTLHNAATGAGTVYRFDNTREDHVRTGEIGVRGQARTGGVGHEWVASAAAFDFSKDNAYAMDWRNTLAANLYQPVYHAQPAFGPSALRGGDLASPKRTGRTRLNSFALGDTLSLLDERLRITLGLRHQRMDIRDYAYGSAQQTARYDKKRTSPAVGVVYKPVQGLSLYANYIEGLSQGQTAPGTAVNVGQMLPPYVSKQKEIGLKYDAGRLGLGLAFFSTTKPRSLLTADKVFTAQGRDRHQGLEFTVFGEAVRGLRLLGGATWLDAKQTRTGEARTEGKRVIGVPRLQANLGAEWDVPGATGLALDARLIHTGASYADAANTLRAPGWTRLDVGARYLMEVAGRVVTWRLRVDNATNRRHWASVGGYPGNGYLVAASPRRYTLSVSVDF</sequence>
<evidence type="ECO:0000256" key="13">
    <source>
        <dbReference type="ARBA" id="ARBA00023237"/>
    </source>
</evidence>
<dbReference type="InterPro" id="IPR000531">
    <property type="entry name" value="Beta-barrel_TonB"/>
</dbReference>
<dbReference type="GO" id="GO:0015344">
    <property type="term" value="F:siderophore uptake transmembrane transporter activity"/>
    <property type="evidence" value="ECO:0007669"/>
    <property type="project" value="TreeGrafter"/>
</dbReference>
<evidence type="ECO:0000256" key="3">
    <source>
        <dbReference type="ARBA" id="ARBA00022448"/>
    </source>
</evidence>
<dbReference type="SUPFAM" id="SSF56935">
    <property type="entry name" value="Porins"/>
    <property type="match status" value="1"/>
</dbReference>
<evidence type="ECO:0000256" key="11">
    <source>
        <dbReference type="ARBA" id="ARBA00023136"/>
    </source>
</evidence>
<evidence type="ECO:0000256" key="12">
    <source>
        <dbReference type="ARBA" id="ARBA00023170"/>
    </source>
</evidence>
<feature type="domain" description="TonB-dependent receptor-like beta-barrel" evidence="18">
    <location>
        <begin position="267"/>
        <end position="697"/>
    </location>
</feature>
<keyword evidence="21" id="KW-1185">Reference proteome</keyword>
<comment type="caution">
    <text evidence="20">The sequence shown here is derived from an EMBL/GenBank/DDBJ whole genome shotgun (WGS) entry which is preliminary data.</text>
</comment>
<evidence type="ECO:0000256" key="9">
    <source>
        <dbReference type="ARBA" id="ARBA00023065"/>
    </source>
</evidence>
<dbReference type="Gene3D" id="2.170.130.10">
    <property type="entry name" value="TonB-dependent receptor, plug domain"/>
    <property type="match status" value="1"/>
</dbReference>
<dbReference type="GO" id="GO:0009279">
    <property type="term" value="C:cell outer membrane"/>
    <property type="evidence" value="ECO:0007669"/>
    <property type="project" value="UniProtKB-SubCell"/>
</dbReference>
<evidence type="ECO:0000256" key="2">
    <source>
        <dbReference type="ARBA" id="ARBA00009810"/>
    </source>
</evidence>
<evidence type="ECO:0000256" key="16">
    <source>
        <dbReference type="RuleBase" id="RU003357"/>
    </source>
</evidence>
<comment type="similarity">
    <text evidence="2 14 16">Belongs to the TonB-dependent receptor family.</text>
</comment>
<evidence type="ECO:0000256" key="5">
    <source>
        <dbReference type="ARBA" id="ARBA00022496"/>
    </source>
</evidence>
<name>A0AAW6RMS6_9BURK</name>
<dbReference type="PROSITE" id="PS01156">
    <property type="entry name" value="TONB_DEPENDENT_REC_2"/>
    <property type="match status" value="1"/>
</dbReference>
<evidence type="ECO:0000259" key="19">
    <source>
        <dbReference type="Pfam" id="PF07715"/>
    </source>
</evidence>
<proteinExistence type="inferred from homology"/>
<dbReference type="CDD" id="cd01347">
    <property type="entry name" value="ligand_gated_channel"/>
    <property type="match status" value="1"/>
</dbReference>
<evidence type="ECO:0000313" key="21">
    <source>
        <dbReference type="Proteomes" id="UP001237156"/>
    </source>
</evidence>
<dbReference type="EMBL" id="JARVII010000018">
    <property type="protein sequence ID" value="MDG9699881.1"/>
    <property type="molecule type" value="Genomic_DNA"/>
</dbReference>
<keyword evidence="13 14" id="KW-0998">Cell outer membrane</keyword>
<dbReference type="GO" id="GO:0038023">
    <property type="term" value="F:signaling receptor activity"/>
    <property type="evidence" value="ECO:0007669"/>
    <property type="project" value="InterPro"/>
</dbReference>
<feature type="short sequence motif" description="TonB C-terminal box" evidence="15">
    <location>
        <begin position="715"/>
        <end position="732"/>
    </location>
</feature>
<keyword evidence="8" id="KW-0408">Iron</keyword>
<gene>
    <name evidence="20" type="ORF">QB898_09195</name>
</gene>
<dbReference type="InterPro" id="IPR037066">
    <property type="entry name" value="Plug_dom_sf"/>
</dbReference>
<dbReference type="AlphaFoldDB" id="A0AAW6RMS6"/>
<dbReference type="PROSITE" id="PS52016">
    <property type="entry name" value="TONB_DEPENDENT_REC_3"/>
    <property type="match status" value="1"/>
</dbReference>
<keyword evidence="10 16" id="KW-0798">TonB box</keyword>
<evidence type="ECO:0000256" key="8">
    <source>
        <dbReference type="ARBA" id="ARBA00023004"/>
    </source>
</evidence>
<dbReference type="InterPro" id="IPR010917">
    <property type="entry name" value="TonB_rcpt_CS"/>
</dbReference>
<feature type="chain" id="PRO_5043431562" evidence="17">
    <location>
        <begin position="25"/>
        <end position="732"/>
    </location>
</feature>
<dbReference type="PANTHER" id="PTHR32552">
    <property type="entry name" value="FERRICHROME IRON RECEPTOR-RELATED"/>
    <property type="match status" value="1"/>
</dbReference>
<keyword evidence="7 17" id="KW-0732">Signal</keyword>
<dbReference type="PANTHER" id="PTHR32552:SF82">
    <property type="entry name" value="FCUA PROTEIN"/>
    <property type="match status" value="1"/>
</dbReference>
<dbReference type="InterPro" id="IPR012910">
    <property type="entry name" value="Plug_dom"/>
</dbReference>
<dbReference type="GO" id="GO:0015891">
    <property type="term" value="P:siderophore transport"/>
    <property type="evidence" value="ECO:0007669"/>
    <property type="project" value="InterPro"/>
</dbReference>
<evidence type="ECO:0000256" key="10">
    <source>
        <dbReference type="ARBA" id="ARBA00023077"/>
    </source>
</evidence>
<feature type="domain" description="TonB-dependent receptor plug" evidence="19">
    <location>
        <begin position="78"/>
        <end position="176"/>
    </location>
</feature>
<feature type="signal peptide" evidence="17">
    <location>
        <begin position="1"/>
        <end position="24"/>
    </location>
</feature>
<evidence type="ECO:0000256" key="17">
    <source>
        <dbReference type="SAM" id="SignalP"/>
    </source>
</evidence>
<evidence type="ECO:0000256" key="4">
    <source>
        <dbReference type="ARBA" id="ARBA00022452"/>
    </source>
</evidence>
<dbReference type="Pfam" id="PF07715">
    <property type="entry name" value="Plug"/>
    <property type="match status" value="1"/>
</dbReference>
<evidence type="ECO:0000256" key="14">
    <source>
        <dbReference type="PROSITE-ProRule" id="PRU01360"/>
    </source>
</evidence>
<comment type="subcellular location">
    <subcellularLocation>
        <location evidence="1 14">Cell outer membrane</location>
        <topology evidence="1 14">Multi-pass membrane protein</topology>
    </subcellularLocation>
</comment>
<protein>
    <submittedName>
        <fullName evidence="20">TonB-dependent receptor</fullName>
    </submittedName>
</protein>
<dbReference type="InterPro" id="IPR036942">
    <property type="entry name" value="Beta-barrel_TonB_sf"/>
</dbReference>
<keyword evidence="4 14" id="KW-1134">Transmembrane beta strand</keyword>
<keyword evidence="11 14" id="KW-0472">Membrane</keyword>
<dbReference type="RefSeq" id="WP_279524704.1">
    <property type="nucleotide sequence ID" value="NZ_JARVII010000018.1"/>
</dbReference>
<evidence type="ECO:0000259" key="18">
    <source>
        <dbReference type="Pfam" id="PF00593"/>
    </source>
</evidence>
<accession>A0AAW6RMS6</accession>
<evidence type="ECO:0000313" key="20">
    <source>
        <dbReference type="EMBL" id="MDG9699881.1"/>
    </source>
</evidence>
<evidence type="ECO:0000256" key="1">
    <source>
        <dbReference type="ARBA" id="ARBA00004571"/>
    </source>
</evidence>
<dbReference type="InterPro" id="IPR010105">
    <property type="entry name" value="TonB_sidphr_rcpt"/>
</dbReference>
<keyword evidence="12 20" id="KW-0675">Receptor</keyword>
<dbReference type="Pfam" id="PF00593">
    <property type="entry name" value="TonB_dep_Rec_b-barrel"/>
    <property type="match status" value="1"/>
</dbReference>
<dbReference type="Proteomes" id="UP001237156">
    <property type="component" value="Unassembled WGS sequence"/>
</dbReference>
<keyword evidence="9" id="KW-0406">Ion transport</keyword>
<keyword evidence="3 14" id="KW-0813">Transport</keyword>
<organism evidence="20 21">
    <name type="scientific">Ottowia cancrivicina</name>
    <dbReference type="NCBI Taxonomy" id="3040346"/>
    <lineage>
        <taxon>Bacteria</taxon>
        <taxon>Pseudomonadati</taxon>
        <taxon>Pseudomonadota</taxon>
        <taxon>Betaproteobacteria</taxon>
        <taxon>Burkholderiales</taxon>
        <taxon>Comamonadaceae</taxon>
        <taxon>Ottowia</taxon>
    </lineage>
</organism>
<evidence type="ECO:0000256" key="7">
    <source>
        <dbReference type="ARBA" id="ARBA00022729"/>
    </source>
</evidence>
<keyword evidence="6 14" id="KW-0812">Transmembrane</keyword>
<keyword evidence="5" id="KW-0410">Iron transport</keyword>
<dbReference type="InterPro" id="IPR039426">
    <property type="entry name" value="TonB-dep_rcpt-like"/>
</dbReference>